<comment type="caution">
    <text evidence="2">The sequence shown here is derived from an EMBL/GenBank/DDBJ whole genome shotgun (WGS) entry which is preliminary data.</text>
</comment>
<dbReference type="Proteomes" id="UP000014115">
    <property type="component" value="Unassembled WGS sequence"/>
</dbReference>
<keyword evidence="3" id="KW-1185">Reference proteome</keyword>
<keyword evidence="1" id="KW-0732">Signal</keyword>
<evidence type="ECO:0000313" key="3">
    <source>
        <dbReference type="Proteomes" id="UP000014115"/>
    </source>
</evidence>
<dbReference type="OrthoDB" id="6240583at2"/>
<dbReference type="RefSeq" id="WP_008488633.1">
    <property type="nucleotide sequence ID" value="NZ_AMRG01000008.1"/>
</dbReference>
<protein>
    <submittedName>
        <fullName evidence="2">Uncharacterized protein</fullName>
    </submittedName>
</protein>
<name>K2KMC0_9GAMM</name>
<evidence type="ECO:0000313" key="2">
    <source>
        <dbReference type="EMBL" id="EKE83609.1"/>
    </source>
</evidence>
<dbReference type="eggNOG" id="ENOG502ZBAY">
    <property type="taxonomic scope" value="Bacteria"/>
</dbReference>
<dbReference type="EMBL" id="AMRG01000008">
    <property type="protein sequence ID" value="EKE83609.1"/>
    <property type="molecule type" value="Genomic_DNA"/>
</dbReference>
<reference evidence="2 3" key="1">
    <citation type="journal article" date="2012" name="J. Bacteriol.">
        <title>Genome Sequence of Idiomarina xiamenensis Type Strain 10-D-4.</title>
        <authorList>
            <person name="Lai Q."/>
            <person name="Wang L."/>
            <person name="Wang W."/>
            <person name="Shao Z."/>
        </authorList>
    </citation>
    <scope>NUCLEOTIDE SEQUENCE [LARGE SCALE GENOMIC DNA]</scope>
    <source>
        <strain evidence="2 3">10-D-4</strain>
    </source>
</reference>
<feature type="chain" id="PRO_5003862468" evidence="1">
    <location>
        <begin position="21"/>
        <end position="284"/>
    </location>
</feature>
<feature type="signal peptide" evidence="1">
    <location>
        <begin position="1"/>
        <end position="20"/>
    </location>
</feature>
<dbReference type="AlphaFoldDB" id="K2KMC0"/>
<gene>
    <name evidence="2" type="ORF">A10D4_07170</name>
</gene>
<organism evidence="2 3">
    <name type="scientific">Idiomarina xiamenensis 10-D-4</name>
    <dbReference type="NCBI Taxonomy" id="740709"/>
    <lineage>
        <taxon>Bacteria</taxon>
        <taxon>Pseudomonadati</taxon>
        <taxon>Pseudomonadota</taxon>
        <taxon>Gammaproteobacteria</taxon>
        <taxon>Alteromonadales</taxon>
        <taxon>Idiomarinaceae</taxon>
        <taxon>Idiomarina</taxon>
    </lineage>
</organism>
<sequence>MKKLLTAVSVSIILNSTAFALPDNHSTNGQQPEHQTPYHYLDPDSEKLLPTYLRLFRDYDKRNFAITRSVRILLKHYPQHVEAILLSAFHQQPERYRQIISAAINAEPALTQDVIGVAMNIGISDTAEIVKTAILAEPSYADDIVQVASHMQPQEVEHIVRVAIDAEPDLADEIVRSAADSQPNKISEIFLSALKAIPATASYIAESVSSLWQEDDSDLGALETIPLNNPAQTAAIKQREQARLREILVGAINAGIPQSELSNIAYAVGISETELEAMYASADD</sequence>
<accession>K2KMC0</accession>
<evidence type="ECO:0000256" key="1">
    <source>
        <dbReference type="SAM" id="SignalP"/>
    </source>
</evidence>
<proteinExistence type="predicted"/>
<dbReference type="PATRIC" id="fig|740709.3.peg.1458"/>